<dbReference type="Proteomes" id="UP000463138">
    <property type="component" value="Unassembled WGS sequence"/>
</dbReference>
<feature type="transmembrane region" description="Helical" evidence="14">
    <location>
        <begin position="33"/>
        <end position="52"/>
    </location>
</feature>
<evidence type="ECO:0000256" key="8">
    <source>
        <dbReference type="ARBA" id="ARBA00023136"/>
    </source>
</evidence>
<protein>
    <recommendedName>
        <fullName evidence="11">Z-ring associated protein G</fullName>
    </recommendedName>
    <alternativeName>
        <fullName evidence="12">Cell division protein ZapG</fullName>
    </alternativeName>
</protein>
<keyword evidence="8 14" id="KW-0472">Membrane</keyword>
<dbReference type="EMBL" id="QOVF01000002">
    <property type="protein sequence ID" value="KAA0694995.1"/>
    <property type="molecule type" value="Genomic_DNA"/>
</dbReference>
<keyword evidence="4" id="KW-0132">Cell division</keyword>
<evidence type="ECO:0000256" key="5">
    <source>
        <dbReference type="ARBA" id="ARBA00022692"/>
    </source>
</evidence>
<gene>
    <name evidence="15" type="ORF">DT594_09010</name>
</gene>
<keyword evidence="6" id="KW-0133">Cell shape</keyword>
<comment type="similarity">
    <text evidence="10">Belongs to the ZapG family.</text>
</comment>
<keyword evidence="3" id="KW-0997">Cell inner membrane</keyword>
<evidence type="ECO:0000256" key="4">
    <source>
        <dbReference type="ARBA" id="ARBA00022618"/>
    </source>
</evidence>
<keyword evidence="9" id="KW-0131">Cell cycle</keyword>
<keyword evidence="7 14" id="KW-1133">Transmembrane helix</keyword>
<evidence type="ECO:0000256" key="12">
    <source>
        <dbReference type="ARBA" id="ARBA00035727"/>
    </source>
</evidence>
<dbReference type="RefSeq" id="WP_149332368.1">
    <property type="nucleotide sequence ID" value="NZ_QOVF01000002.1"/>
</dbReference>
<feature type="region of interest" description="Disordered" evidence="13">
    <location>
        <begin position="131"/>
        <end position="178"/>
    </location>
</feature>
<keyword evidence="5 14" id="KW-0812">Transmembrane</keyword>
<dbReference type="OrthoDB" id="7068713at2"/>
<evidence type="ECO:0000256" key="6">
    <source>
        <dbReference type="ARBA" id="ARBA00022960"/>
    </source>
</evidence>
<evidence type="ECO:0000256" key="13">
    <source>
        <dbReference type="SAM" id="MobiDB-lite"/>
    </source>
</evidence>
<name>A0A7V7KVH1_9GAMM</name>
<evidence type="ECO:0000256" key="3">
    <source>
        <dbReference type="ARBA" id="ARBA00022519"/>
    </source>
</evidence>
<evidence type="ECO:0000256" key="11">
    <source>
        <dbReference type="ARBA" id="ARBA00035703"/>
    </source>
</evidence>
<dbReference type="GO" id="GO:0051301">
    <property type="term" value="P:cell division"/>
    <property type="evidence" value="ECO:0007669"/>
    <property type="project" value="UniProtKB-KW"/>
</dbReference>
<evidence type="ECO:0000313" key="15">
    <source>
        <dbReference type="EMBL" id="KAA0694995.1"/>
    </source>
</evidence>
<feature type="compositionally biased region" description="Polar residues" evidence="13">
    <location>
        <begin position="134"/>
        <end position="145"/>
    </location>
</feature>
<dbReference type="PANTHER" id="PTHR39579:SF1">
    <property type="entry name" value="INNER MEMBRANE PROTEIN YHCB"/>
    <property type="match status" value="1"/>
</dbReference>
<dbReference type="PANTHER" id="PTHR39579">
    <property type="entry name" value="INNER MEMBRANE PROTEIN YHCB"/>
    <property type="match status" value="1"/>
</dbReference>
<dbReference type="GO" id="GO:0008360">
    <property type="term" value="P:regulation of cell shape"/>
    <property type="evidence" value="ECO:0007669"/>
    <property type="project" value="UniProtKB-KW"/>
</dbReference>
<comment type="caution">
    <text evidence="15">The sequence shown here is derived from an EMBL/GenBank/DDBJ whole genome shotgun (WGS) entry which is preliminary data.</text>
</comment>
<dbReference type="Pfam" id="PF06295">
    <property type="entry name" value="ZapG-like"/>
    <property type="match status" value="1"/>
</dbReference>
<evidence type="ECO:0000256" key="9">
    <source>
        <dbReference type="ARBA" id="ARBA00023306"/>
    </source>
</evidence>
<evidence type="ECO:0000256" key="10">
    <source>
        <dbReference type="ARBA" id="ARBA00035657"/>
    </source>
</evidence>
<keyword evidence="2" id="KW-1003">Cell membrane</keyword>
<evidence type="ECO:0000256" key="7">
    <source>
        <dbReference type="ARBA" id="ARBA00022989"/>
    </source>
</evidence>
<comment type="subcellular location">
    <subcellularLocation>
        <location evidence="1">Cell inner membrane</location>
        <topology evidence="1">Single-pass membrane protein</topology>
    </subcellularLocation>
</comment>
<reference evidence="15 16" key="1">
    <citation type="submission" date="2018-07" db="EMBL/GenBank/DDBJ databases">
        <title>Pseudomonas laoshanensis sp. nov., isolated from soil.</title>
        <authorList>
            <person name="Sun J."/>
            <person name="Yu L."/>
            <person name="Wang M."/>
            <person name="Zhang C."/>
        </authorList>
    </citation>
    <scope>NUCLEOTIDE SEQUENCE [LARGE SCALE GENOMIC DNA]</scope>
    <source>
        <strain evidence="15 16">Y22</strain>
    </source>
</reference>
<evidence type="ECO:0000256" key="1">
    <source>
        <dbReference type="ARBA" id="ARBA00004377"/>
    </source>
</evidence>
<keyword evidence="16" id="KW-1185">Reference proteome</keyword>
<evidence type="ECO:0000256" key="14">
    <source>
        <dbReference type="SAM" id="Phobius"/>
    </source>
</evidence>
<evidence type="ECO:0000313" key="16">
    <source>
        <dbReference type="Proteomes" id="UP000463138"/>
    </source>
</evidence>
<proteinExistence type="inferred from homology"/>
<evidence type="ECO:0000256" key="2">
    <source>
        <dbReference type="ARBA" id="ARBA00022475"/>
    </source>
</evidence>
<dbReference type="InterPro" id="IPR009386">
    <property type="entry name" value="ZapG-like"/>
</dbReference>
<sequence length="178" mass="19718">MPLPLELKHNVYIKVSDHADIIEGPKVQASENLWIAVAIALALGIVIGIILTQLARRVSGGSATGTQAQLESLQLRFEEYQQDVSSHFKTTANLVSRLNRSYQDIQEHLTQGAMDLSPDDMTRQRLLAALEEQSGPSMSTRTSSEPVFDSLEPPRDYAPKMQDMPGTLSENYGIKRKP</sequence>
<dbReference type="GO" id="GO:0005886">
    <property type="term" value="C:plasma membrane"/>
    <property type="evidence" value="ECO:0007669"/>
    <property type="project" value="UniProtKB-SubCell"/>
</dbReference>
<accession>A0A7V7KVH1</accession>
<dbReference type="AlphaFoldDB" id="A0A7V7KVH1"/>
<organism evidence="15 16">
    <name type="scientific">Halopseudomonas laoshanensis</name>
    <dbReference type="NCBI Taxonomy" id="2268758"/>
    <lineage>
        <taxon>Bacteria</taxon>
        <taxon>Pseudomonadati</taxon>
        <taxon>Pseudomonadota</taxon>
        <taxon>Gammaproteobacteria</taxon>
        <taxon>Pseudomonadales</taxon>
        <taxon>Pseudomonadaceae</taxon>
        <taxon>Halopseudomonas</taxon>
    </lineage>
</organism>